<dbReference type="EMBL" id="JADCNL010000013">
    <property type="protein sequence ID" value="KAG0454474.1"/>
    <property type="molecule type" value="Genomic_DNA"/>
</dbReference>
<proteinExistence type="predicted"/>
<comment type="caution">
    <text evidence="1">The sequence shown here is derived from an EMBL/GenBank/DDBJ whole genome shotgun (WGS) entry which is preliminary data.</text>
</comment>
<accession>A0A835PJN4</accession>
<dbReference type="AlphaFoldDB" id="A0A835PJN4"/>
<dbReference type="OrthoDB" id="1939583at2759"/>
<feature type="non-terminal residue" evidence="1">
    <location>
        <position position="55"/>
    </location>
</feature>
<name>A0A835PJN4_VANPL</name>
<gene>
    <name evidence="1" type="ORF">HPP92_023766</name>
</gene>
<evidence type="ECO:0000313" key="2">
    <source>
        <dbReference type="Proteomes" id="UP000636800"/>
    </source>
</evidence>
<organism evidence="1 2">
    <name type="scientific">Vanilla planifolia</name>
    <name type="common">Vanilla</name>
    <dbReference type="NCBI Taxonomy" id="51239"/>
    <lineage>
        <taxon>Eukaryota</taxon>
        <taxon>Viridiplantae</taxon>
        <taxon>Streptophyta</taxon>
        <taxon>Embryophyta</taxon>
        <taxon>Tracheophyta</taxon>
        <taxon>Spermatophyta</taxon>
        <taxon>Magnoliopsida</taxon>
        <taxon>Liliopsida</taxon>
        <taxon>Asparagales</taxon>
        <taxon>Orchidaceae</taxon>
        <taxon>Vanilloideae</taxon>
        <taxon>Vanilleae</taxon>
        <taxon>Vanilla</taxon>
    </lineage>
</organism>
<keyword evidence="2" id="KW-1185">Reference proteome</keyword>
<sequence length="55" mass="6222">MSDVTGTKRWPGQQLRHVCVTDGGDLFRNGISFADSCERGLRRNLLHFERVNGDC</sequence>
<dbReference type="Proteomes" id="UP000636800">
    <property type="component" value="Chromosome 13"/>
</dbReference>
<evidence type="ECO:0000313" key="1">
    <source>
        <dbReference type="EMBL" id="KAG0454474.1"/>
    </source>
</evidence>
<protein>
    <submittedName>
        <fullName evidence="1">Uncharacterized protein</fullName>
    </submittedName>
</protein>
<reference evidence="1 2" key="1">
    <citation type="journal article" date="2020" name="Nat. Food">
        <title>A phased Vanilla planifolia genome enables genetic improvement of flavour and production.</title>
        <authorList>
            <person name="Hasing T."/>
            <person name="Tang H."/>
            <person name="Brym M."/>
            <person name="Khazi F."/>
            <person name="Huang T."/>
            <person name="Chambers A.H."/>
        </authorList>
    </citation>
    <scope>NUCLEOTIDE SEQUENCE [LARGE SCALE GENOMIC DNA]</scope>
    <source>
        <tissue evidence="1">Leaf</tissue>
    </source>
</reference>